<keyword evidence="1" id="KW-1133">Transmembrane helix</keyword>
<gene>
    <name evidence="2" type="ORF">BOKJ2_LOCUS6534</name>
</gene>
<dbReference type="Proteomes" id="UP000614601">
    <property type="component" value="Unassembled WGS sequence"/>
</dbReference>
<reference evidence="2" key="1">
    <citation type="submission" date="2020-09" db="EMBL/GenBank/DDBJ databases">
        <authorList>
            <person name="Kikuchi T."/>
        </authorList>
    </citation>
    <scope>NUCLEOTIDE SEQUENCE</scope>
    <source>
        <strain evidence="2">SH1</strain>
    </source>
</reference>
<keyword evidence="3" id="KW-1185">Reference proteome</keyword>
<keyword evidence="1" id="KW-0472">Membrane</keyword>
<keyword evidence="1" id="KW-0812">Transmembrane</keyword>
<evidence type="ECO:0000313" key="3">
    <source>
        <dbReference type="Proteomes" id="UP000614601"/>
    </source>
</evidence>
<dbReference type="EMBL" id="CAJFCW020000003">
    <property type="protein sequence ID" value="CAG9105714.1"/>
    <property type="molecule type" value="Genomic_DNA"/>
</dbReference>
<dbReference type="AlphaFoldDB" id="A0A811KLV3"/>
<evidence type="ECO:0000313" key="2">
    <source>
        <dbReference type="EMBL" id="CAD5216320.1"/>
    </source>
</evidence>
<evidence type="ECO:0000256" key="1">
    <source>
        <dbReference type="SAM" id="Phobius"/>
    </source>
</evidence>
<feature type="transmembrane region" description="Helical" evidence="1">
    <location>
        <begin position="50"/>
        <end position="68"/>
    </location>
</feature>
<sequence>MMTAGIERRPLIEKEGSTSTMGGLKCVEDAAVVVYTMFAGLFNILRKKPVVIALCFIGAVSIVFLLNQEDDRDYYIVLSSDLNLYYLVHVPFAIQAWKNLGVKTVLMLTLEPNETTNLAVDKVLDFSRTLGAHIVTIRNQSIAAGQLAQTSRSFAAGTEFAHTLDPEKTIFLTTDVDFFPSTVHHHIPSPSKEIFFYDQGCCGNIEWKGTTYEMYIMITIAMPLKRWREIIELPANEPVNSSYIEDAISKTFDYEIDSKDQWWRWFLDQRYFGYKMYSWKTNNSEEFDRISEGMPKGRRLDRKKWPNAQAFRRMDNIWDHYEAAHLTPGIIMDTIWEKNLLFYEKIFPTEQLQRLTNYRNDVVKHANVTETLRRHYHPEQNDKYWKDTFKQDGMLDKKLRKRLSR</sequence>
<feature type="transmembrane region" description="Helical" evidence="1">
    <location>
        <begin position="74"/>
        <end position="94"/>
    </location>
</feature>
<dbReference type="Proteomes" id="UP000783686">
    <property type="component" value="Unassembled WGS sequence"/>
</dbReference>
<organism evidence="2 3">
    <name type="scientific">Bursaphelenchus okinawaensis</name>
    <dbReference type="NCBI Taxonomy" id="465554"/>
    <lineage>
        <taxon>Eukaryota</taxon>
        <taxon>Metazoa</taxon>
        <taxon>Ecdysozoa</taxon>
        <taxon>Nematoda</taxon>
        <taxon>Chromadorea</taxon>
        <taxon>Rhabditida</taxon>
        <taxon>Tylenchina</taxon>
        <taxon>Tylenchomorpha</taxon>
        <taxon>Aphelenchoidea</taxon>
        <taxon>Aphelenchoididae</taxon>
        <taxon>Bursaphelenchus</taxon>
    </lineage>
</organism>
<accession>A0A811KLV3</accession>
<proteinExistence type="predicted"/>
<comment type="caution">
    <text evidence="2">The sequence shown here is derived from an EMBL/GenBank/DDBJ whole genome shotgun (WGS) entry which is preliminary data.</text>
</comment>
<dbReference type="EMBL" id="CAJFDH010000003">
    <property type="protein sequence ID" value="CAD5216320.1"/>
    <property type="molecule type" value="Genomic_DNA"/>
</dbReference>
<dbReference type="OrthoDB" id="6285987at2759"/>
<protein>
    <submittedName>
        <fullName evidence="2">Uncharacterized protein</fullName>
    </submittedName>
</protein>
<name>A0A811KLV3_9BILA</name>